<dbReference type="STRING" id="906689.A0A2I0X281"/>
<dbReference type="AlphaFoldDB" id="A0A2I0X281"/>
<dbReference type="PANTHER" id="PTHR46602:SF1">
    <property type="entry name" value="PROTEIN SUPPRESSOR OF GENE SILENCING 3"/>
    <property type="match status" value="1"/>
</dbReference>
<reference evidence="1 2" key="2">
    <citation type="journal article" date="2017" name="Nature">
        <title>The Apostasia genome and the evolution of orchids.</title>
        <authorList>
            <person name="Zhang G.Q."/>
            <person name="Liu K.W."/>
            <person name="Li Z."/>
            <person name="Lohaus R."/>
            <person name="Hsiao Y.Y."/>
            <person name="Niu S.C."/>
            <person name="Wang J.Y."/>
            <person name="Lin Y.C."/>
            <person name="Xu Q."/>
            <person name="Chen L.J."/>
            <person name="Yoshida K."/>
            <person name="Fujiwara S."/>
            <person name="Wang Z.W."/>
            <person name="Zhang Y.Q."/>
            <person name="Mitsuda N."/>
            <person name="Wang M."/>
            <person name="Liu G.H."/>
            <person name="Pecoraro L."/>
            <person name="Huang H.X."/>
            <person name="Xiao X.J."/>
            <person name="Lin M."/>
            <person name="Wu X.Y."/>
            <person name="Wu W.L."/>
            <person name="Chen Y.Y."/>
            <person name="Chang S.B."/>
            <person name="Sakamoto S."/>
            <person name="Ohme-Takagi M."/>
            <person name="Yagi M."/>
            <person name="Zeng S.J."/>
            <person name="Shen C.Y."/>
            <person name="Yeh C.M."/>
            <person name="Luo Y.B."/>
            <person name="Tsai W.C."/>
            <person name="Van de Peer Y."/>
            <person name="Liu Z.J."/>
        </authorList>
    </citation>
    <scope>NUCLEOTIDE SEQUENCE [LARGE SCALE GENOMIC DNA]</scope>
    <source>
        <tissue evidence="1">The whole plant</tissue>
    </source>
</reference>
<dbReference type="GO" id="GO:0031047">
    <property type="term" value="P:regulatory ncRNA-mediated gene silencing"/>
    <property type="evidence" value="ECO:0007669"/>
    <property type="project" value="InterPro"/>
</dbReference>
<organism evidence="1 2">
    <name type="scientific">Dendrobium catenatum</name>
    <dbReference type="NCBI Taxonomy" id="906689"/>
    <lineage>
        <taxon>Eukaryota</taxon>
        <taxon>Viridiplantae</taxon>
        <taxon>Streptophyta</taxon>
        <taxon>Embryophyta</taxon>
        <taxon>Tracheophyta</taxon>
        <taxon>Spermatophyta</taxon>
        <taxon>Magnoliopsida</taxon>
        <taxon>Liliopsida</taxon>
        <taxon>Asparagales</taxon>
        <taxon>Orchidaceae</taxon>
        <taxon>Epidendroideae</taxon>
        <taxon>Malaxideae</taxon>
        <taxon>Dendrobiinae</taxon>
        <taxon>Dendrobium</taxon>
    </lineage>
</organism>
<evidence type="ECO:0000313" key="2">
    <source>
        <dbReference type="Proteomes" id="UP000233837"/>
    </source>
</evidence>
<gene>
    <name evidence="1" type="primary">SGS3</name>
    <name evidence="1" type="ORF">MA16_Dca004027</name>
</gene>
<dbReference type="GO" id="GO:0051607">
    <property type="term" value="P:defense response to virus"/>
    <property type="evidence" value="ECO:0007669"/>
    <property type="project" value="InterPro"/>
</dbReference>
<dbReference type="EMBL" id="KZ502211">
    <property type="protein sequence ID" value="PKU82010.1"/>
    <property type="molecule type" value="Genomic_DNA"/>
</dbReference>
<keyword evidence="2" id="KW-1185">Reference proteome</keyword>
<reference evidence="1 2" key="1">
    <citation type="journal article" date="2016" name="Sci. Rep.">
        <title>The Dendrobium catenatum Lindl. genome sequence provides insights into polysaccharide synthase, floral development and adaptive evolution.</title>
        <authorList>
            <person name="Zhang G.Q."/>
            <person name="Xu Q."/>
            <person name="Bian C."/>
            <person name="Tsai W.C."/>
            <person name="Yeh C.M."/>
            <person name="Liu K.W."/>
            <person name="Yoshida K."/>
            <person name="Zhang L.S."/>
            <person name="Chang S.B."/>
            <person name="Chen F."/>
            <person name="Shi Y."/>
            <person name="Su Y.Y."/>
            <person name="Zhang Y.Q."/>
            <person name="Chen L.J."/>
            <person name="Yin Y."/>
            <person name="Lin M."/>
            <person name="Huang H."/>
            <person name="Deng H."/>
            <person name="Wang Z.W."/>
            <person name="Zhu S.L."/>
            <person name="Zhao X."/>
            <person name="Deng C."/>
            <person name="Niu S.C."/>
            <person name="Huang J."/>
            <person name="Wang M."/>
            <person name="Liu G.H."/>
            <person name="Yang H.J."/>
            <person name="Xiao X.J."/>
            <person name="Hsiao Y.Y."/>
            <person name="Wu W.L."/>
            <person name="Chen Y.Y."/>
            <person name="Mitsuda N."/>
            <person name="Ohme-Takagi M."/>
            <person name="Luo Y.B."/>
            <person name="Van de Peer Y."/>
            <person name="Liu Z.J."/>
        </authorList>
    </citation>
    <scope>NUCLEOTIDE SEQUENCE [LARGE SCALE GENOMIC DNA]</scope>
    <source>
        <tissue evidence="1">The whole plant</tissue>
    </source>
</reference>
<name>A0A2I0X281_9ASPA</name>
<protein>
    <submittedName>
        <fullName evidence="1">Protein SUPPRESSOR OF GENE SILENCING 3 like</fullName>
    </submittedName>
</protein>
<proteinExistence type="predicted"/>
<evidence type="ECO:0000313" key="1">
    <source>
        <dbReference type="EMBL" id="PKU82010.1"/>
    </source>
</evidence>
<accession>A0A2I0X281</accession>
<sequence>MSEHNEVYVHFSDFNNALAGKSRLKFDVRSYQEMVVIPMKQMSEDNQQLTYLKNKVVKEKEISKALHDNFVAVTQKLRETSEDNQIVRLRTKMQQDESKEMVFLSDWTFVLILQLSRL</sequence>
<dbReference type="InterPro" id="IPR044287">
    <property type="entry name" value="SGS3"/>
</dbReference>
<dbReference type="PANTHER" id="PTHR46602">
    <property type="entry name" value="PROTEIN SUPPRESSOR OF GENE SILENCING 3"/>
    <property type="match status" value="1"/>
</dbReference>
<dbReference type="Proteomes" id="UP000233837">
    <property type="component" value="Unassembled WGS sequence"/>
</dbReference>